<name>A0A926HQT6_9FIRM</name>
<dbReference type="PANTHER" id="PTHR21240:SF28">
    <property type="entry name" value="ISO-OROTATE DECARBOXYLASE (EUROFUNG)"/>
    <property type="match status" value="1"/>
</dbReference>
<evidence type="ECO:0000259" key="2">
    <source>
        <dbReference type="Pfam" id="PF04909"/>
    </source>
</evidence>
<organism evidence="3 4">
    <name type="scientific">Yeguia hominis</name>
    <dbReference type="NCBI Taxonomy" id="2763662"/>
    <lineage>
        <taxon>Bacteria</taxon>
        <taxon>Bacillati</taxon>
        <taxon>Bacillota</taxon>
        <taxon>Clostridia</taxon>
        <taxon>Eubacteriales</taxon>
        <taxon>Yeguiaceae</taxon>
        <taxon>Yeguia</taxon>
    </lineage>
</organism>
<dbReference type="Pfam" id="PF04909">
    <property type="entry name" value="Amidohydro_2"/>
    <property type="match status" value="1"/>
</dbReference>
<dbReference type="GO" id="GO:0016787">
    <property type="term" value="F:hydrolase activity"/>
    <property type="evidence" value="ECO:0007669"/>
    <property type="project" value="InterPro"/>
</dbReference>
<dbReference type="InterPro" id="IPR032466">
    <property type="entry name" value="Metal_Hydrolase"/>
</dbReference>
<dbReference type="Proteomes" id="UP000651482">
    <property type="component" value="Unassembled WGS sequence"/>
</dbReference>
<evidence type="ECO:0000313" key="4">
    <source>
        <dbReference type="Proteomes" id="UP000651482"/>
    </source>
</evidence>
<dbReference type="EMBL" id="JACRSN010000003">
    <property type="protein sequence ID" value="MBC8533074.1"/>
    <property type="molecule type" value="Genomic_DNA"/>
</dbReference>
<dbReference type="CDD" id="cd01292">
    <property type="entry name" value="metallo-dependent_hydrolases"/>
    <property type="match status" value="1"/>
</dbReference>
<evidence type="ECO:0000256" key="1">
    <source>
        <dbReference type="ARBA" id="ARBA00023239"/>
    </source>
</evidence>
<keyword evidence="4" id="KW-1185">Reference proteome</keyword>
<dbReference type="GO" id="GO:0019748">
    <property type="term" value="P:secondary metabolic process"/>
    <property type="evidence" value="ECO:0007669"/>
    <property type="project" value="TreeGrafter"/>
</dbReference>
<proteinExistence type="predicted"/>
<gene>
    <name evidence="3" type="ORF">IAG03_03450</name>
</gene>
<dbReference type="RefSeq" id="WP_249318399.1">
    <property type="nucleotide sequence ID" value="NZ_JACRSN010000003.1"/>
</dbReference>
<dbReference type="InterPro" id="IPR032465">
    <property type="entry name" value="ACMSD"/>
</dbReference>
<comment type="caution">
    <text evidence="3">The sequence shown here is derived from an EMBL/GenBank/DDBJ whole genome shotgun (WGS) entry which is preliminary data.</text>
</comment>
<dbReference type="InterPro" id="IPR006680">
    <property type="entry name" value="Amidohydro-rel"/>
</dbReference>
<dbReference type="GO" id="GO:0016831">
    <property type="term" value="F:carboxy-lyase activity"/>
    <property type="evidence" value="ECO:0007669"/>
    <property type="project" value="InterPro"/>
</dbReference>
<evidence type="ECO:0000313" key="3">
    <source>
        <dbReference type="EMBL" id="MBC8533074.1"/>
    </source>
</evidence>
<keyword evidence="1" id="KW-0456">Lyase</keyword>
<dbReference type="GO" id="GO:0005737">
    <property type="term" value="C:cytoplasm"/>
    <property type="evidence" value="ECO:0007669"/>
    <property type="project" value="TreeGrafter"/>
</dbReference>
<reference evidence="3" key="1">
    <citation type="submission" date="2020-08" db="EMBL/GenBank/DDBJ databases">
        <title>Genome public.</title>
        <authorList>
            <person name="Liu C."/>
            <person name="Sun Q."/>
        </authorList>
    </citation>
    <scope>NUCLEOTIDE SEQUENCE</scope>
    <source>
        <strain evidence="3">NSJ-40</strain>
    </source>
</reference>
<dbReference type="SUPFAM" id="SSF51556">
    <property type="entry name" value="Metallo-dependent hydrolases"/>
    <property type="match status" value="1"/>
</dbReference>
<dbReference type="AlphaFoldDB" id="A0A926HQT6"/>
<accession>A0A926HQT6</accession>
<protein>
    <submittedName>
        <fullName evidence="3">Amidohydrolase</fullName>
    </submittedName>
</protein>
<dbReference type="PANTHER" id="PTHR21240">
    <property type="entry name" value="2-AMINO-3-CARBOXYLMUCONATE-6-SEMIALDEHYDE DECARBOXYLASE"/>
    <property type="match status" value="1"/>
</dbReference>
<feature type="domain" description="Amidohydrolase-related" evidence="2">
    <location>
        <begin position="14"/>
        <end position="270"/>
    </location>
</feature>
<dbReference type="Gene3D" id="3.20.20.140">
    <property type="entry name" value="Metal-dependent hydrolases"/>
    <property type="match status" value="1"/>
</dbReference>
<sequence length="273" mass="30552">MSVLYKGSMLRVADAHTHIYPDKIAEKATAAVGAFYDIPMSRIGMSEALLAAGQKNGTDRYLVCSVATKPEQVASINAYIAGECAKHPAFVGLGALHHQLQDPLASIEHACELGLRGFKVHPDFQKFNIDDPALLPVYRILAARRLPILFHMGDNRYDYSAPIRLARVLDRVPDLRCIGAHFGGYRRWREAERVLRGADLYFDTSSSLPYLGKEEALEIIHVYGADRMFFGTDFPMWDPKEELDRFLALELPVEEAEKILYGNFAAFFGLSEA</sequence>